<dbReference type="EC" id="3.2.1.52" evidence="3"/>
<dbReference type="Proteomes" id="UP001560019">
    <property type="component" value="Unassembled WGS sequence"/>
</dbReference>
<sequence>MTEGAGAFFSGCAGPVLSEAERRFFAEARPLGFILFDRNIEDPGQLRALTGALREAVGRDAPILIDQEGGRVQRMKPPYWRQWRPALEQMQSADPGRAARAMFLRSRLIAEELRAVGIDVNCAPVADLARRDTHPVLKNRCYGSDAVTVIGAARAVAEGLLAGGVLPVLKHIPGHGRGTLDSHMTLPRVSADRATLEAEDFAPFRALADLPMAMTAHIVYDAIDPDRAATVSPQAIGVIRDEIGFDGLLMSDDISMQALSGDMKRRTVAALRAGCDAVLHCNGDMAEMEAVAEEAGMLSEAGALRAAAALARRRPPAPAQAEALEAELAEILKGDVYG</sequence>
<accession>A0ABV3XVL2</accession>
<comment type="similarity">
    <text evidence="2">Belongs to the glycosyl hydrolase 3 family.</text>
</comment>
<keyword evidence="4" id="KW-0378">Hydrolase</keyword>
<protein>
    <recommendedName>
        <fullName evidence="3">beta-N-acetylhexosaminidase</fullName>
        <ecNumber evidence="3">3.2.1.52</ecNumber>
    </recommendedName>
</protein>
<organism evidence="7 8">
    <name type="scientific">Rhodovulum iodosum</name>
    <dbReference type="NCBI Taxonomy" id="68291"/>
    <lineage>
        <taxon>Bacteria</taxon>
        <taxon>Pseudomonadati</taxon>
        <taxon>Pseudomonadota</taxon>
        <taxon>Alphaproteobacteria</taxon>
        <taxon>Rhodobacterales</taxon>
        <taxon>Paracoccaceae</taxon>
        <taxon>Rhodovulum</taxon>
    </lineage>
</organism>
<evidence type="ECO:0000313" key="8">
    <source>
        <dbReference type="Proteomes" id="UP001560019"/>
    </source>
</evidence>
<proteinExistence type="inferred from homology"/>
<dbReference type="InterPro" id="IPR017853">
    <property type="entry name" value="GH"/>
</dbReference>
<evidence type="ECO:0000259" key="6">
    <source>
        <dbReference type="Pfam" id="PF00933"/>
    </source>
</evidence>
<dbReference type="Gene3D" id="3.20.20.300">
    <property type="entry name" value="Glycoside hydrolase, family 3, N-terminal domain"/>
    <property type="match status" value="1"/>
</dbReference>
<evidence type="ECO:0000256" key="3">
    <source>
        <dbReference type="ARBA" id="ARBA00012663"/>
    </source>
</evidence>
<dbReference type="NCBIfam" id="NF003740">
    <property type="entry name" value="PRK05337.1"/>
    <property type="match status" value="1"/>
</dbReference>
<keyword evidence="8" id="KW-1185">Reference proteome</keyword>
<comment type="caution">
    <text evidence="7">The sequence shown here is derived from an EMBL/GenBank/DDBJ whole genome shotgun (WGS) entry which is preliminary data.</text>
</comment>
<name>A0ABV3XVL2_9RHOB</name>
<dbReference type="RefSeq" id="WP_125404856.1">
    <property type="nucleotide sequence ID" value="NZ_JBEHHI010000002.1"/>
</dbReference>
<evidence type="ECO:0000256" key="4">
    <source>
        <dbReference type="ARBA" id="ARBA00022801"/>
    </source>
</evidence>
<dbReference type="InterPro" id="IPR050226">
    <property type="entry name" value="NagZ_Beta-hexosaminidase"/>
</dbReference>
<dbReference type="EMBL" id="JBEHHI010000002">
    <property type="protein sequence ID" value="MEX5729386.1"/>
    <property type="molecule type" value="Genomic_DNA"/>
</dbReference>
<evidence type="ECO:0000256" key="2">
    <source>
        <dbReference type="ARBA" id="ARBA00005336"/>
    </source>
</evidence>
<feature type="domain" description="Glycoside hydrolase family 3 N-terminal" evidence="6">
    <location>
        <begin position="32"/>
        <end position="295"/>
    </location>
</feature>
<comment type="catalytic activity">
    <reaction evidence="1">
        <text>Hydrolysis of terminal non-reducing N-acetyl-D-hexosamine residues in N-acetyl-beta-D-hexosaminides.</text>
        <dbReference type="EC" id="3.2.1.52"/>
    </reaction>
</comment>
<dbReference type="InterPro" id="IPR036962">
    <property type="entry name" value="Glyco_hydro_3_N_sf"/>
</dbReference>
<dbReference type="InterPro" id="IPR019800">
    <property type="entry name" value="Glyco_hydro_3_AS"/>
</dbReference>
<dbReference type="PANTHER" id="PTHR30480">
    <property type="entry name" value="BETA-HEXOSAMINIDASE-RELATED"/>
    <property type="match status" value="1"/>
</dbReference>
<evidence type="ECO:0000256" key="1">
    <source>
        <dbReference type="ARBA" id="ARBA00001231"/>
    </source>
</evidence>
<evidence type="ECO:0000256" key="5">
    <source>
        <dbReference type="ARBA" id="ARBA00023295"/>
    </source>
</evidence>
<gene>
    <name evidence="7" type="ORF">Ga0609869_002739</name>
</gene>
<dbReference type="PROSITE" id="PS00775">
    <property type="entry name" value="GLYCOSYL_HYDROL_F3"/>
    <property type="match status" value="1"/>
</dbReference>
<evidence type="ECO:0000313" key="7">
    <source>
        <dbReference type="EMBL" id="MEX5729386.1"/>
    </source>
</evidence>
<dbReference type="PANTHER" id="PTHR30480:SF13">
    <property type="entry name" value="BETA-HEXOSAMINIDASE"/>
    <property type="match status" value="1"/>
</dbReference>
<keyword evidence="5" id="KW-0326">Glycosidase</keyword>
<dbReference type="Pfam" id="PF00933">
    <property type="entry name" value="Glyco_hydro_3"/>
    <property type="match status" value="1"/>
</dbReference>
<reference evidence="7 8" key="1">
    <citation type="submission" date="2024-06" db="EMBL/GenBank/DDBJ databases">
        <title>Genome of Rhodovulum iodosum, a marine photoferrotroph.</title>
        <authorList>
            <person name="Bianchini G."/>
            <person name="Nikeleit V."/>
            <person name="Kappler A."/>
            <person name="Bryce C."/>
            <person name="Sanchez-Baracaldo P."/>
        </authorList>
    </citation>
    <scope>NUCLEOTIDE SEQUENCE [LARGE SCALE GENOMIC DNA]</scope>
    <source>
        <strain evidence="7 8">UT/N1</strain>
    </source>
</reference>
<dbReference type="SUPFAM" id="SSF51445">
    <property type="entry name" value="(Trans)glycosidases"/>
    <property type="match status" value="1"/>
</dbReference>
<dbReference type="InterPro" id="IPR001764">
    <property type="entry name" value="Glyco_hydro_3_N"/>
</dbReference>